<dbReference type="GO" id="GO:0016324">
    <property type="term" value="C:apical plasma membrane"/>
    <property type="evidence" value="ECO:0007669"/>
    <property type="project" value="TreeGrafter"/>
</dbReference>
<evidence type="ECO:0000256" key="9">
    <source>
        <dbReference type="ARBA" id="ARBA00023136"/>
    </source>
</evidence>
<dbReference type="GO" id="GO:0006898">
    <property type="term" value="P:receptor-mediated endocytosis"/>
    <property type="evidence" value="ECO:0007669"/>
    <property type="project" value="TreeGrafter"/>
</dbReference>
<sequence length="546" mass="58623">MQTTREKDTKREKMSLFRCVIVNLSQVTCLQQADVVQSSSTLLRSCAHSCQSQAWRQRSPNVPSGLPQTCKMPEAPDVLLLFCLVGAADALYKRWIPDTNYENETNWDKGAVPCGNDVVRFSAQTQVSVFVESAHAVRETRLPVDGEFILNSGGGFYASAGREPGCGPGVATRFKDPGSLRWFDPALWQAAASLDDLRRGRFLFSVHEESVPCRWDDVVFRALSSFRVDTGSGGSSVPVRAVSVRGKVFDGRAEFAQYLSSRSGRLQFHGSSAVTVGNPGCGDPSGCECGNSANRRRICSSVTCASVECKKPLLPVGHCCEVCGAIVTIRYAAGFDLQTYRQRIHHLFLVLPKYKSVQLGMSKVSRSRRLMGIVPFGASPEVQLTLLDGEKGAESEALAWDVVSDARSHGSVLGIAGAEFRASSGGGGSSSDQSGASAGTVVGVVLAVFVAIAIVIVVALIRRGVVRMPSMPSAPSLSSFTRKKDGEELGGPLDRGYDNPMFDNLNMLPDVPGLHGNEANSISITQTGGVYFANPVYDENETDFNA</sequence>
<protein>
    <recommendedName>
        <fullName evidence="2">Protein amnionless</fullName>
    </recommendedName>
</protein>
<dbReference type="Pfam" id="PF14828">
    <property type="entry name" value="Amnionless"/>
    <property type="match status" value="1"/>
</dbReference>
<dbReference type="InterPro" id="IPR026112">
    <property type="entry name" value="AMN"/>
</dbReference>
<accession>A0A6A4SR03</accession>
<evidence type="ECO:0000256" key="11">
    <source>
        <dbReference type="SAM" id="Phobius"/>
    </source>
</evidence>
<evidence type="ECO:0000256" key="2">
    <source>
        <dbReference type="ARBA" id="ARBA00021200"/>
    </source>
</evidence>
<organism evidence="12 13">
    <name type="scientific">Scophthalmus maximus</name>
    <name type="common">Turbot</name>
    <name type="synonym">Psetta maxima</name>
    <dbReference type="NCBI Taxonomy" id="52904"/>
    <lineage>
        <taxon>Eukaryota</taxon>
        <taxon>Metazoa</taxon>
        <taxon>Chordata</taxon>
        <taxon>Craniata</taxon>
        <taxon>Vertebrata</taxon>
        <taxon>Euteleostomi</taxon>
        <taxon>Actinopterygii</taxon>
        <taxon>Neopterygii</taxon>
        <taxon>Teleostei</taxon>
        <taxon>Neoteleostei</taxon>
        <taxon>Acanthomorphata</taxon>
        <taxon>Carangaria</taxon>
        <taxon>Pleuronectiformes</taxon>
        <taxon>Pleuronectoidei</taxon>
        <taxon>Scophthalmidae</taxon>
        <taxon>Scophthalmus</taxon>
    </lineage>
</organism>
<keyword evidence="3" id="KW-0813">Transport</keyword>
<evidence type="ECO:0000256" key="1">
    <source>
        <dbReference type="ARBA" id="ARBA00004251"/>
    </source>
</evidence>
<feature type="region of interest" description="Disordered" evidence="10">
    <location>
        <begin position="471"/>
        <end position="495"/>
    </location>
</feature>
<comment type="subcellular location">
    <subcellularLocation>
        <location evidence="1">Cell membrane</location>
        <topology evidence="1">Single-pass type I membrane protein</topology>
    </subcellularLocation>
</comment>
<keyword evidence="9 11" id="KW-0472">Membrane</keyword>
<evidence type="ECO:0000256" key="10">
    <source>
        <dbReference type="SAM" id="MobiDB-lite"/>
    </source>
</evidence>
<evidence type="ECO:0000256" key="4">
    <source>
        <dbReference type="ARBA" id="ARBA00022475"/>
    </source>
</evidence>
<evidence type="ECO:0000256" key="8">
    <source>
        <dbReference type="ARBA" id="ARBA00022989"/>
    </source>
</evidence>
<gene>
    <name evidence="12" type="ORF">F2P81_015042</name>
</gene>
<dbReference type="GO" id="GO:0030139">
    <property type="term" value="C:endocytic vesicle"/>
    <property type="evidence" value="ECO:0007669"/>
    <property type="project" value="TreeGrafter"/>
</dbReference>
<evidence type="ECO:0000313" key="13">
    <source>
        <dbReference type="Proteomes" id="UP000438429"/>
    </source>
</evidence>
<reference evidence="12 13" key="1">
    <citation type="submission" date="2019-06" db="EMBL/GenBank/DDBJ databases">
        <title>Draft genomes of female and male turbot (Scophthalmus maximus).</title>
        <authorList>
            <person name="Xu H."/>
            <person name="Xu X.-W."/>
            <person name="Shao C."/>
            <person name="Chen S."/>
        </authorList>
    </citation>
    <scope>NUCLEOTIDE SEQUENCE [LARGE SCALE GENOMIC DNA]</scope>
    <source>
        <strain evidence="12">Ysfricsl-2016a</strain>
        <tissue evidence="12">Blood</tissue>
    </source>
</reference>
<comment type="caution">
    <text evidence="12">The sequence shown here is derived from an EMBL/GenBank/DDBJ whole genome shotgun (WGS) entry which is preliminary data.</text>
</comment>
<evidence type="ECO:0000256" key="3">
    <source>
        <dbReference type="ARBA" id="ARBA00022448"/>
    </source>
</evidence>
<dbReference type="Proteomes" id="UP000438429">
    <property type="component" value="Unassembled WGS sequence"/>
</dbReference>
<feature type="transmembrane region" description="Helical" evidence="11">
    <location>
        <begin position="438"/>
        <end position="461"/>
    </location>
</feature>
<evidence type="ECO:0000256" key="6">
    <source>
        <dbReference type="ARBA" id="ARBA00022729"/>
    </source>
</evidence>
<keyword evidence="5 11" id="KW-0812">Transmembrane</keyword>
<evidence type="ECO:0000256" key="7">
    <source>
        <dbReference type="ARBA" id="ARBA00022927"/>
    </source>
</evidence>
<keyword evidence="8 11" id="KW-1133">Transmembrane helix</keyword>
<keyword evidence="6" id="KW-0732">Signal</keyword>
<dbReference type="GO" id="GO:0015031">
    <property type="term" value="P:protein transport"/>
    <property type="evidence" value="ECO:0007669"/>
    <property type="project" value="UniProtKB-KW"/>
</dbReference>
<evidence type="ECO:0000313" key="12">
    <source>
        <dbReference type="EMBL" id="KAF0032752.1"/>
    </source>
</evidence>
<keyword evidence="7" id="KW-0653">Protein transport</keyword>
<dbReference type="AlphaFoldDB" id="A0A6A4SR03"/>
<name>A0A6A4SR03_SCOMX</name>
<keyword evidence="4" id="KW-1003">Cell membrane</keyword>
<evidence type="ECO:0000256" key="5">
    <source>
        <dbReference type="ARBA" id="ARBA00022692"/>
    </source>
</evidence>
<proteinExistence type="predicted"/>
<dbReference type="EMBL" id="VEVO01000013">
    <property type="protein sequence ID" value="KAF0032752.1"/>
    <property type="molecule type" value="Genomic_DNA"/>
</dbReference>
<dbReference type="PANTHER" id="PTHR14995:SF2">
    <property type="entry name" value="PROTEIN AMNIONLESS"/>
    <property type="match status" value="1"/>
</dbReference>
<dbReference type="PANTHER" id="PTHR14995">
    <property type="entry name" value="AMNIONLESS"/>
    <property type="match status" value="1"/>
</dbReference>